<feature type="domain" description="VOC" evidence="1">
    <location>
        <begin position="8"/>
        <end position="124"/>
    </location>
</feature>
<feature type="domain" description="VOC" evidence="1">
    <location>
        <begin position="138"/>
        <end position="253"/>
    </location>
</feature>
<organism evidence="2 3">
    <name type="scientific">Actinomadura napierensis</name>
    <dbReference type="NCBI Taxonomy" id="267854"/>
    <lineage>
        <taxon>Bacteria</taxon>
        <taxon>Bacillati</taxon>
        <taxon>Actinomycetota</taxon>
        <taxon>Actinomycetes</taxon>
        <taxon>Streptosporangiales</taxon>
        <taxon>Thermomonosporaceae</taxon>
        <taxon>Actinomadura</taxon>
    </lineage>
</organism>
<dbReference type="InterPro" id="IPR052164">
    <property type="entry name" value="Anthracycline_SecMetBiosynth"/>
</dbReference>
<comment type="caution">
    <text evidence="2">The sequence shown here is derived from an EMBL/GenBank/DDBJ whole genome shotgun (WGS) entry which is preliminary data.</text>
</comment>
<dbReference type="Proteomes" id="UP001501020">
    <property type="component" value="Unassembled WGS sequence"/>
</dbReference>
<dbReference type="PANTHER" id="PTHR33993:SF14">
    <property type="entry name" value="GB|AAF24581.1"/>
    <property type="match status" value="1"/>
</dbReference>
<dbReference type="InterPro" id="IPR041581">
    <property type="entry name" value="Glyoxalase_6"/>
</dbReference>
<dbReference type="CDD" id="cd07247">
    <property type="entry name" value="SgaA_N_like"/>
    <property type="match status" value="2"/>
</dbReference>
<dbReference type="SUPFAM" id="SSF54593">
    <property type="entry name" value="Glyoxalase/Bleomycin resistance protein/Dihydroxybiphenyl dioxygenase"/>
    <property type="match status" value="2"/>
</dbReference>
<dbReference type="InterPro" id="IPR029068">
    <property type="entry name" value="Glyas_Bleomycin-R_OHBP_Dase"/>
</dbReference>
<proteinExistence type="predicted"/>
<dbReference type="InterPro" id="IPR004360">
    <property type="entry name" value="Glyas_Fos-R_dOase_dom"/>
</dbReference>
<evidence type="ECO:0000259" key="1">
    <source>
        <dbReference type="PROSITE" id="PS51819"/>
    </source>
</evidence>
<dbReference type="Pfam" id="PF18029">
    <property type="entry name" value="Glyoxalase_6"/>
    <property type="match status" value="1"/>
</dbReference>
<evidence type="ECO:0000313" key="2">
    <source>
        <dbReference type="EMBL" id="GAA2159646.1"/>
    </source>
</evidence>
<accession>A0ABP5M1Q2</accession>
<keyword evidence="3" id="KW-1185">Reference proteome</keyword>
<dbReference type="Gene3D" id="3.10.180.10">
    <property type="entry name" value="2,3-Dihydroxybiphenyl 1,2-Dioxygenase, domain 1"/>
    <property type="match status" value="2"/>
</dbReference>
<dbReference type="InterPro" id="IPR037523">
    <property type="entry name" value="VOC_core"/>
</dbReference>
<dbReference type="Pfam" id="PF00903">
    <property type="entry name" value="Glyoxalase"/>
    <property type="match status" value="1"/>
</dbReference>
<reference evidence="3" key="1">
    <citation type="journal article" date="2019" name="Int. J. Syst. Evol. Microbiol.">
        <title>The Global Catalogue of Microorganisms (GCM) 10K type strain sequencing project: providing services to taxonomists for standard genome sequencing and annotation.</title>
        <authorList>
            <consortium name="The Broad Institute Genomics Platform"/>
            <consortium name="The Broad Institute Genome Sequencing Center for Infectious Disease"/>
            <person name="Wu L."/>
            <person name="Ma J."/>
        </authorList>
    </citation>
    <scope>NUCLEOTIDE SEQUENCE [LARGE SCALE GENOMIC DNA]</scope>
    <source>
        <strain evidence="3">JCM 13850</strain>
    </source>
</reference>
<dbReference type="RefSeq" id="WP_344277864.1">
    <property type="nucleotide sequence ID" value="NZ_BAAAMR010000086.1"/>
</dbReference>
<gene>
    <name evidence="2" type="ORF">GCM10009727_71710</name>
</gene>
<protein>
    <submittedName>
        <fullName evidence="2">VOC family protein</fullName>
    </submittedName>
</protein>
<name>A0ABP5M1Q2_9ACTN</name>
<dbReference type="EMBL" id="BAAAMR010000086">
    <property type="protein sequence ID" value="GAA2159646.1"/>
    <property type="molecule type" value="Genomic_DNA"/>
</dbReference>
<sequence length="258" mass="27840">MSYDVHGTQSWVDLGSPDSHASKAFYCDLFGWESYTLTFSGFADYEILTEGDSGPGIAGVQALADDTQSPSWTCVFRVDDVDACVGTVEAAGGRCLVDPTDVAQMARIAQFADTQGVEFAIWQPGPSGETTVIGERSAACFVELACRDLAEAGRFYGRVFGWSVMDADDGHPAWTRWKVGDQLVAGAVVMDDTWPADRPSQWTPYFDVPDCDAATGRAVELGARVRVPPADIDLGRFSIMTDPTGVRFALITLADPDR</sequence>
<evidence type="ECO:0000313" key="3">
    <source>
        <dbReference type="Proteomes" id="UP001501020"/>
    </source>
</evidence>
<dbReference type="PROSITE" id="PS51819">
    <property type="entry name" value="VOC"/>
    <property type="match status" value="2"/>
</dbReference>
<dbReference type="PANTHER" id="PTHR33993">
    <property type="entry name" value="GLYOXALASE-RELATED"/>
    <property type="match status" value="1"/>
</dbReference>